<sequence length="158" mass="16783">MVEVERVGVERELAKGASGWGRGWEGPGTAAPGRVGLVTEAQAEKVKVAWVTGVVVTGGWVKEAEGMAGVAKVVWGMEVQDWEARAMEAACQARGWEAQAMEVACQARGWEAQATVAWVREVAVKEAEGMAGVAKVVWGMEVQDCEARATEAARQARG</sequence>
<evidence type="ECO:0000313" key="1">
    <source>
        <dbReference type="EMBL" id="KAG2451721.1"/>
    </source>
</evidence>
<dbReference type="EMBL" id="JAEHOD010000007">
    <property type="protein sequence ID" value="KAG2451721.1"/>
    <property type="molecule type" value="Genomic_DNA"/>
</dbReference>
<proteinExistence type="predicted"/>
<protein>
    <submittedName>
        <fullName evidence="1">Uncharacterized protein</fullName>
    </submittedName>
</protein>
<dbReference type="AlphaFoldDB" id="A0A835WQF1"/>
<gene>
    <name evidence="1" type="ORF">HYH02_003501</name>
</gene>
<dbReference type="Proteomes" id="UP000613740">
    <property type="component" value="Unassembled WGS sequence"/>
</dbReference>
<evidence type="ECO:0000313" key="2">
    <source>
        <dbReference type="Proteomes" id="UP000613740"/>
    </source>
</evidence>
<organism evidence="1 2">
    <name type="scientific">Chlamydomonas schloesseri</name>
    <dbReference type="NCBI Taxonomy" id="2026947"/>
    <lineage>
        <taxon>Eukaryota</taxon>
        <taxon>Viridiplantae</taxon>
        <taxon>Chlorophyta</taxon>
        <taxon>core chlorophytes</taxon>
        <taxon>Chlorophyceae</taxon>
        <taxon>CS clade</taxon>
        <taxon>Chlamydomonadales</taxon>
        <taxon>Chlamydomonadaceae</taxon>
        <taxon>Chlamydomonas</taxon>
    </lineage>
</organism>
<name>A0A835WQF1_9CHLO</name>
<keyword evidence="2" id="KW-1185">Reference proteome</keyword>
<accession>A0A835WQF1</accession>
<reference evidence="1" key="1">
    <citation type="journal article" date="2020" name="bioRxiv">
        <title>Comparative genomics of Chlamydomonas.</title>
        <authorList>
            <person name="Craig R.J."/>
            <person name="Hasan A.R."/>
            <person name="Ness R.W."/>
            <person name="Keightley P.D."/>
        </authorList>
    </citation>
    <scope>NUCLEOTIDE SEQUENCE</scope>
    <source>
        <strain evidence="1">CCAP 11/173</strain>
    </source>
</reference>
<comment type="caution">
    <text evidence="1">The sequence shown here is derived from an EMBL/GenBank/DDBJ whole genome shotgun (WGS) entry which is preliminary data.</text>
</comment>